<evidence type="ECO:0000256" key="1">
    <source>
        <dbReference type="ARBA" id="ARBA00010020"/>
    </source>
</evidence>
<comment type="similarity">
    <text evidence="1">Belongs to the ABI family.</text>
</comment>
<dbReference type="InterPro" id="IPR028457">
    <property type="entry name" value="ABI"/>
</dbReference>
<evidence type="ECO:0000313" key="5">
    <source>
        <dbReference type="Proteomes" id="UP001187471"/>
    </source>
</evidence>
<dbReference type="Gene3D" id="6.10.140.1620">
    <property type="match status" value="1"/>
</dbReference>
<dbReference type="AlphaFoldDB" id="A0AA88RAX9"/>
<protein>
    <submittedName>
        <fullName evidence="4">Uncharacterized protein</fullName>
    </submittedName>
</protein>
<keyword evidence="5" id="KW-1185">Reference proteome</keyword>
<evidence type="ECO:0000313" key="4">
    <source>
        <dbReference type="EMBL" id="KAK2978635.1"/>
    </source>
</evidence>
<reference evidence="4" key="1">
    <citation type="submission" date="2022-12" db="EMBL/GenBank/DDBJ databases">
        <title>Draft genome assemblies for two species of Escallonia (Escalloniales).</title>
        <authorList>
            <person name="Chanderbali A."/>
            <person name="Dervinis C."/>
            <person name="Anghel I."/>
            <person name="Soltis D."/>
            <person name="Soltis P."/>
            <person name="Zapata F."/>
        </authorList>
    </citation>
    <scope>NUCLEOTIDE SEQUENCE</scope>
    <source>
        <strain evidence="4">UCBG92.1500</strain>
        <tissue evidence="4">Leaf</tissue>
    </source>
</reference>
<comment type="function">
    <text evidence="2">Involved in regulation of actin and microtubule organization. Part of a WAVE complex that activates the Arp2/3 complex.</text>
</comment>
<proteinExistence type="inferred from homology"/>
<sequence>MTSSPSPFASPTSIIDPYNFIIPSLPIFIPSNPVKVLKEDWGSVLVFMESEIESYSCSVNSTNGASNYDEIFMQHSLLFADSLKDLKNLRKQLYSAAEYFELAYYREDDHEQLNLFLNVRRLVDVLKEYVSKALINTVDHLGSVAYKVNNFLDEKVKLVSETELQMFGIEQRLRVCQEFSDHGGLSQQILVINTPKYHKQYITPGKYAIGAGKMRESTHAVGRTKWTDSSPSLFSETEWHQSKNAVRPTIEEPRSTFLRKGNSGLLTTESSSSPGTFSFAQIASYKSLEKRGAVSQHVSPLKRFGSAVHRSISPSPSTNKQRYPSPPRRSISVHFHPERDRMKEIEQYSKKSLSLFKALLSIHKTKKDGRTTQIPR</sequence>
<dbReference type="Proteomes" id="UP001187471">
    <property type="component" value="Unassembled WGS sequence"/>
</dbReference>
<dbReference type="PANTHER" id="PTHR10460">
    <property type="entry name" value="ABL INTERACTOR FAMILY MEMBER"/>
    <property type="match status" value="1"/>
</dbReference>
<evidence type="ECO:0000256" key="3">
    <source>
        <dbReference type="SAM" id="MobiDB-lite"/>
    </source>
</evidence>
<name>A0AA88RAX9_9ASTE</name>
<organism evidence="4 5">
    <name type="scientific">Escallonia rubra</name>
    <dbReference type="NCBI Taxonomy" id="112253"/>
    <lineage>
        <taxon>Eukaryota</taxon>
        <taxon>Viridiplantae</taxon>
        <taxon>Streptophyta</taxon>
        <taxon>Embryophyta</taxon>
        <taxon>Tracheophyta</taxon>
        <taxon>Spermatophyta</taxon>
        <taxon>Magnoliopsida</taxon>
        <taxon>eudicotyledons</taxon>
        <taxon>Gunneridae</taxon>
        <taxon>Pentapetalae</taxon>
        <taxon>asterids</taxon>
        <taxon>campanulids</taxon>
        <taxon>Escalloniales</taxon>
        <taxon>Escalloniaceae</taxon>
        <taxon>Escallonia</taxon>
    </lineage>
</organism>
<accession>A0AA88RAX9</accession>
<comment type="caution">
    <text evidence="4">The sequence shown here is derived from an EMBL/GenBank/DDBJ whole genome shotgun (WGS) entry which is preliminary data.</text>
</comment>
<gene>
    <name evidence="4" type="ORF">RJ640_019092</name>
</gene>
<dbReference type="PANTHER" id="PTHR10460:SF10">
    <property type="entry name" value="PROTEIN ABIL3"/>
    <property type="match status" value="1"/>
</dbReference>
<dbReference type="EMBL" id="JAVXUO010001850">
    <property type="protein sequence ID" value="KAK2978635.1"/>
    <property type="molecule type" value="Genomic_DNA"/>
</dbReference>
<feature type="region of interest" description="Disordered" evidence="3">
    <location>
        <begin position="305"/>
        <end position="333"/>
    </location>
</feature>
<feature type="compositionally biased region" description="Polar residues" evidence="3">
    <location>
        <begin position="312"/>
        <end position="322"/>
    </location>
</feature>
<evidence type="ECO:0000256" key="2">
    <source>
        <dbReference type="ARBA" id="ARBA00025223"/>
    </source>
</evidence>